<protein>
    <submittedName>
        <fullName evidence="2">Uncharacterized protein</fullName>
    </submittedName>
</protein>
<name>A0AAD9ALI3_9PEZI</name>
<proteinExistence type="predicted"/>
<evidence type="ECO:0000313" key="3">
    <source>
        <dbReference type="Proteomes" id="UP001243330"/>
    </source>
</evidence>
<dbReference type="InterPro" id="IPR032675">
    <property type="entry name" value="LRR_dom_sf"/>
</dbReference>
<gene>
    <name evidence="2" type="ORF">CCHR01_06986</name>
</gene>
<dbReference type="EMBL" id="JAQOWY010000121">
    <property type="protein sequence ID" value="KAK1850361.1"/>
    <property type="molecule type" value="Genomic_DNA"/>
</dbReference>
<keyword evidence="3" id="KW-1185">Reference proteome</keyword>
<feature type="region of interest" description="Disordered" evidence="1">
    <location>
        <begin position="25"/>
        <end position="92"/>
    </location>
</feature>
<dbReference type="Proteomes" id="UP001243330">
    <property type="component" value="Unassembled WGS sequence"/>
</dbReference>
<dbReference type="Gene3D" id="3.80.10.10">
    <property type="entry name" value="Ribonuclease Inhibitor"/>
    <property type="match status" value="1"/>
</dbReference>
<dbReference type="AlphaFoldDB" id="A0AAD9ALI3"/>
<feature type="region of interest" description="Disordered" evidence="1">
    <location>
        <begin position="552"/>
        <end position="573"/>
    </location>
</feature>
<evidence type="ECO:0000256" key="1">
    <source>
        <dbReference type="SAM" id="MobiDB-lite"/>
    </source>
</evidence>
<feature type="region of interest" description="Disordered" evidence="1">
    <location>
        <begin position="117"/>
        <end position="148"/>
    </location>
</feature>
<sequence length="573" mass="64526">MPPSRMLRRLDADRRATLAARYGVRRRAAVSGASRRVKAKPSSAAAAPAGRPATGSKPGIPRSSTSNNDKIACPISVTSEPEPGQQTLSQSSAQNAAAAVYFDADDFSDDDDLSFQLASPAQRKKQTSTPKTTRAPRPKGPKGNARFSFTLHDVDSGATNSAEKLTDDDIVKIAQACPKLKTFDLPGASGLSEKSFLALCEHCPDLTHLHISKATRCGGNTGHDKVFEALTERPELAPKLKELRIADKDSPISPEDILLFQQAIALADQTLELSSAGPLCPATKEKATDLKESAHEGLFPDSRTNERYTTDDYRCDVRNHTRDLLGYFKDEAKYQDLIAELCQIFREHYVLKYMDCHVDDLPVALHKLCGVRSDSHCVNYIRTRTNPTWDELLRGTQEEALLMSNYESALRECEREHTIKRIAHLFCEDGWTDREYGQERADFLQILKENTPSGRRQRYFNRYTDKLLREEYNAMAGHLRRDRNLLTTRLHRAEDASLPSILSDAVNKKEKSLFLVNKYIFNGYDDPFWRVYPTKEAVEMSVFQDYWEQRPRRRTDGEDDPFGIPDMGLGPFS</sequence>
<reference evidence="2" key="1">
    <citation type="submission" date="2023-01" db="EMBL/GenBank/DDBJ databases">
        <title>Colletotrichum chrysophilum M932 genome sequence.</title>
        <authorList>
            <person name="Baroncelli R."/>
        </authorList>
    </citation>
    <scope>NUCLEOTIDE SEQUENCE</scope>
    <source>
        <strain evidence="2">M932</strain>
    </source>
</reference>
<accession>A0AAD9ALI3</accession>
<comment type="caution">
    <text evidence="2">The sequence shown here is derived from an EMBL/GenBank/DDBJ whole genome shotgun (WGS) entry which is preliminary data.</text>
</comment>
<dbReference type="SUPFAM" id="SSF52047">
    <property type="entry name" value="RNI-like"/>
    <property type="match status" value="1"/>
</dbReference>
<evidence type="ECO:0000313" key="2">
    <source>
        <dbReference type="EMBL" id="KAK1850361.1"/>
    </source>
</evidence>
<organism evidence="2 3">
    <name type="scientific">Colletotrichum chrysophilum</name>
    <dbReference type="NCBI Taxonomy" id="1836956"/>
    <lineage>
        <taxon>Eukaryota</taxon>
        <taxon>Fungi</taxon>
        <taxon>Dikarya</taxon>
        <taxon>Ascomycota</taxon>
        <taxon>Pezizomycotina</taxon>
        <taxon>Sordariomycetes</taxon>
        <taxon>Hypocreomycetidae</taxon>
        <taxon>Glomerellales</taxon>
        <taxon>Glomerellaceae</taxon>
        <taxon>Colletotrichum</taxon>
        <taxon>Colletotrichum gloeosporioides species complex</taxon>
    </lineage>
</organism>
<feature type="compositionally biased region" description="Low complexity" evidence="1">
    <location>
        <begin position="29"/>
        <end position="53"/>
    </location>
</feature>